<gene>
    <name evidence="2" type="ORF">NCTC12872_00490</name>
</gene>
<evidence type="ECO:0000313" key="2">
    <source>
        <dbReference type="EMBL" id="SUB58527.1"/>
    </source>
</evidence>
<dbReference type="InterPro" id="IPR000305">
    <property type="entry name" value="GIY-YIG_endonuc"/>
</dbReference>
<dbReference type="Proteomes" id="UP000255417">
    <property type="component" value="Unassembled WGS sequence"/>
</dbReference>
<keyword evidence="3" id="KW-1185">Reference proteome</keyword>
<dbReference type="Pfam" id="PF22945">
    <property type="entry name" value="LEM-3_GIY-YIG"/>
    <property type="match status" value="1"/>
</dbReference>
<dbReference type="EMBL" id="UGTA01000001">
    <property type="protein sequence ID" value="SUB58527.1"/>
    <property type="molecule type" value="Genomic_DNA"/>
</dbReference>
<reference evidence="2 3" key="1">
    <citation type="submission" date="2018-06" db="EMBL/GenBank/DDBJ databases">
        <authorList>
            <consortium name="Pathogen Informatics"/>
            <person name="Doyle S."/>
        </authorList>
    </citation>
    <scope>NUCLEOTIDE SEQUENCE [LARGE SCALE GENOMIC DNA]</scope>
    <source>
        <strain evidence="2 3">NCTC12872</strain>
    </source>
</reference>
<organism evidence="2 3">
    <name type="scientific">Phocoenobacter uteri</name>
    <dbReference type="NCBI Taxonomy" id="146806"/>
    <lineage>
        <taxon>Bacteria</taxon>
        <taxon>Pseudomonadati</taxon>
        <taxon>Pseudomonadota</taxon>
        <taxon>Gammaproteobacteria</taxon>
        <taxon>Pasteurellales</taxon>
        <taxon>Pasteurellaceae</taxon>
        <taxon>Phocoenobacter</taxon>
    </lineage>
</organism>
<proteinExistence type="predicted"/>
<accession>A0A379CA42</accession>
<dbReference type="CDD" id="cd10440">
    <property type="entry name" value="GIY-YIG_COG3680"/>
    <property type="match status" value="1"/>
</dbReference>
<evidence type="ECO:0000313" key="3">
    <source>
        <dbReference type="Proteomes" id="UP000255417"/>
    </source>
</evidence>
<protein>
    <recommendedName>
        <fullName evidence="1">GIY-YIG domain-containing protein</fullName>
    </recommendedName>
</protein>
<sequence>MFSTGIIEKIKYYIYCLVDPRDDNIFYVGKGTGDRVFQHAKGAEKEKFEPSDKLELIKEIQQAGFEPKYYILRHNIQDEVQALEYEALAIDLLSIVKPSQKPLTNRQGGTHSDQRGLMSLSELYKQYDPQELKTDLPIILITINRGYDDLKKAMRNGEIAESEREQEIYQRTRKYWVVGKNRNNAIYAVAVYRGWTIAAYKISKWLASPTNLADLEKLEDLSHLTEQQKQERLTKIKGRWFFEGEILTADSDIYQVLVNKTTYSKDQDYKAPQNPITYKNCGNSYKN</sequence>
<dbReference type="AlphaFoldDB" id="A0A379CA42"/>
<name>A0A379CA42_9PAST</name>
<dbReference type="RefSeq" id="WP_115315046.1">
    <property type="nucleotide sequence ID" value="NZ_LWIF01000001.1"/>
</dbReference>
<dbReference type="OrthoDB" id="67448at2"/>
<dbReference type="PROSITE" id="PS50164">
    <property type="entry name" value="GIY_YIG"/>
    <property type="match status" value="1"/>
</dbReference>
<feature type="domain" description="GIY-YIG" evidence="1">
    <location>
        <begin position="10"/>
        <end position="106"/>
    </location>
</feature>
<evidence type="ECO:0000259" key="1">
    <source>
        <dbReference type="PROSITE" id="PS50164"/>
    </source>
</evidence>